<dbReference type="PANTHER" id="PTHR47529:SF1">
    <property type="entry name" value="PERIPLASMIC CHAPERONE PPID"/>
    <property type="match status" value="1"/>
</dbReference>
<dbReference type="PROSITE" id="PS01096">
    <property type="entry name" value="PPIC_PPIASE_1"/>
    <property type="match status" value="1"/>
</dbReference>
<keyword evidence="4" id="KW-0812">Transmembrane</keyword>
<evidence type="ECO:0000256" key="1">
    <source>
        <dbReference type="ARBA" id="ARBA00004382"/>
    </source>
</evidence>
<dbReference type="Pfam" id="PF13616">
    <property type="entry name" value="Rotamase_3"/>
    <property type="match status" value="1"/>
</dbReference>
<dbReference type="AlphaFoldDB" id="A0AA48GV98"/>
<evidence type="ECO:0000256" key="3">
    <source>
        <dbReference type="ARBA" id="ARBA00022519"/>
    </source>
</evidence>
<dbReference type="InterPro" id="IPR046357">
    <property type="entry name" value="PPIase_dom_sf"/>
</dbReference>
<keyword evidence="2" id="KW-1003">Cell membrane</keyword>
<evidence type="ECO:0000256" key="4">
    <source>
        <dbReference type="ARBA" id="ARBA00022692"/>
    </source>
</evidence>
<comment type="subcellular location">
    <subcellularLocation>
        <location evidence="1">Cell inner membrane</location>
        <topology evidence="1">Single-pass type II membrane protein</topology>
        <orientation evidence="1">Periplasmic side</orientation>
    </subcellularLocation>
</comment>
<dbReference type="PROSITE" id="PS50198">
    <property type="entry name" value="PPIC_PPIASE_2"/>
    <property type="match status" value="1"/>
</dbReference>
<evidence type="ECO:0000256" key="7">
    <source>
        <dbReference type="ARBA" id="ARBA00023186"/>
    </source>
</evidence>
<organism evidence="13 14">
    <name type="scientific">Mesoterricola sediminis</name>
    <dbReference type="NCBI Taxonomy" id="2927980"/>
    <lineage>
        <taxon>Bacteria</taxon>
        <taxon>Pseudomonadati</taxon>
        <taxon>Acidobacteriota</taxon>
        <taxon>Holophagae</taxon>
        <taxon>Holophagales</taxon>
        <taxon>Holophagaceae</taxon>
        <taxon>Mesoterricola</taxon>
    </lineage>
</organism>
<keyword evidence="7" id="KW-0143">Chaperone</keyword>
<dbReference type="Gene3D" id="3.10.50.40">
    <property type="match status" value="1"/>
</dbReference>
<evidence type="ECO:0000256" key="9">
    <source>
        <dbReference type="ARBA" id="ARBA00040743"/>
    </source>
</evidence>
<dbReference type="SUPFAM" id="SSF109998">
    <property type="entry name" value="Triger factor/SurA peptide-binding domain-like"/>
    <property type="match status" value="1"/>
</dbReference>
<keyword evidence="3" id="KW-0997">Cell inner membrane</keyword>
<keyword evidence="5" id="KW-1133">Transmembrane helix</keyword>
<dbReference type="InterPro" id="IPR023058">
    <property type="entry name" value="PPIase_PpiC_CS"/>
</dbReference>
<evidence type="ECO:0000256" key="11">
    <source>
        <dbReference type="PROSITE-ProRule" id="PRU00278"/>
    </source>
</evidence>
<evidence type="ECO:0000256" key="2">
    <source>
        <dbReference type="ARBA" id="ARBA00022475"/>
    </source>
</evidence>
<keyword evidence="6" id="KW-0472">Membrane</keyword>
<comment type="similarity">
    <text evidence="8">Belongs to the PpiD chaperone family.</text>
</comment>
<evidence type="ECO:0000256" key="6">
    <source>
        <dbReference type="ARBA" id="ARBA00023136"/>
    </source>
</evidence>
<dbReference type="Pfam" id="PF13145">
    <property type="entry name" value="Rotamase_2"/>
    <property type="match status" value="1"/>
</dbReference>
<reference evidence="13" key="1">
    <citation type="journal article" date="2023" name="Int. J. Syst. Evol. Microbiol.">
        <title>Mesoterricola silvestris gen. nov., sp. nov., Mesoterricola sediminis sp. nov., Geothrix oryzae sp. nov., Geothrix edaphica sp. nov., Geothrix rubra sp. nov., and Geothrix limicola sp. nov., six novel members of Acidobacteriota isolated from soils.</title>
        <authorList>
            <person name="Itoh H."/>
            <person name="Sugisawa Y."/>
            <person name="Mise K."/>
            <person name="Xu Z."/>
            <person name="Kuniyasu M."/>
            <person name="Ushijima N."/>
            <person name="Kawano K."/>
            <person name="Kobayashi E."/>
            <person name="Shiratori Y."/>
            <person name="Masuda Y."/>
            <person name="Senoo K."/>
        </authorList>
    </citation>
    <scope>NUCLEOTIDE SEQUENCE</scope>
    <source>
        <strain evidence="13">W786</strain>
    </source>
</reference>
<evidence type="ECO:0000259" key="12">
    <source>
        <dbReference type="PROSITE" id="PS50198"/>
    </source>
</evidence>
<sequence>MLRNFRQVFKGNQTPMAVVMMVVLLGLVAYLAPSGGGAAAPDNVMARVYGRDVLRRDIDQLIAQYIKSLGRNANIESRLPMLQDQALESLIQRELRHELADRHGIVVTDAEIRAALEARLKSIPLFLAENGQLRETSEINGILRENGTSLKQWEQEVASDLSLSKLVAQAASRVPVDQAWVDLEHRVRAEKITFEAVTLAPDPSQVQDPGDARLEAFLKASGARFQVGPRRVIDYVSVDQAALGLTPVDDAKVKALYETRKAQYTELKARHILFMVQGEAQAAEAFKKAQDLRAKIVAGLDFAKAAEASSEDPSAKGKGGDLGWFNPGRMDKAFSAAAASLKEGEISQPVKSQFGYHLIKLEGRREKPFDEVKEELRAQMEREAFATKAKDKLEQLRKRAGERGDLAAPARNLGLKVQTSKPFTIEDSMGIDGMPGSQFLAPEAFRLEVGQVSKVRLAGMAYVVYRVKEERPVAVPPLAEIRGRVLEGWKQDEARTAAMAKAQKAGADLAALGTPETKTDVTIATLGELGQHPAIRKALLDTPAGKTTQPLWSPDGKVWMARIKARTPAEPLTFEGRRTLVTQLQTQVAEKLLTAELVTLSQEGRLHPGFSSLYGRFNGIWRNEEAIRRAQGDMPDTLPDFE</sequence>
<dbReference type="InterPro" id="IPR027304">
    <property type="entry name" value="Trigger_fact/SurA_dom_sf"/>
</dbReference>
<keyword evidence="11" id="KW-0697">Rotamase</keyword>
<feature type="domain" description="PpiC" evidence="12">
    <location>
        <begin position="264"/>
        <end position="363"/>
    </location>
</feature>
<gene>
    <name evidence="13" type="ORF">METESE_32250</name>
</gene>
<dbReference type="Pfam" id="PF13624">
    <property type="entry name" value="SurA_N_3"/>
    <property type="match status" value="1"/>
</dbReference>
<name>A0AA48GV98_9BACT</name>
<dbReference type="SUPFAM" id="SSF54534">
    <property type="entry name" value="FKBP-like"/>
    <property type="match status" value="1"/>
</dbReference>
<dbReference type="RefSeq" id="WP_316410650.1">
    <property type="nucleotide sequence ID" value="NZ_AP027081.1"/>
</dbReference>
<evidence type="ECO:0000313" key="14">
    <source>
        <dbReference type="Proteomes" id="UP001228113"/>
    </source>
</evidence>
<dbReference type="PANTHER" id="PTHR47529">
    <property type="entry name" value="PEPTIDYL-PROLYL CIS-TRANS ISOMERASE D"/>
    <property type="match status" value="1"/>
</dbReference>
<protein>
    <recommendedName>
        <fullName evidence="9">Periplasmic chaperone PpiD</fullName>
    </recommendedName>
    <alternativeName>
        <fullName evidence="10">Periplasmic folding chaperone</fullName>
    </alternativeName>
</protein>
<dbReference type="Proteomes" id="UP001228113">
    <property type="component" value="Chromosome"/>
</dbReference>
<evidence type="ECO:0000256" key="10">
    <source>
        <dbReference type="ARBA" id="ARBA00042775"/>
    </source>
</evidence>
<dbReference type="EMBL" id="AP027081">
    <property type="protein sequence ID" value="BDU78267.1"/>
    <property type="molecule type" value="Genomic_DNA"/>
</dbReference>
<proteinExistence type="inferred from homology"/>
<dbReference type="GO" id="GO:0005886">
    <property type="term" value="C:plasma membrane"/>
    <property type="evidence" value="ECO:0007669"/>
    <property type="project" value="UniProtKB-SubCell"/>
</dbReference>
<evidence type="ECO:0000313" key="13">
    <source>
        <dbReference type="EMBL" id="BDU78267.1"/>
    </source>
</evidence>
<dbReference type="Gene3D" id="1.10.4030.10">
    <property type="entry name" value="Porin chaperone SurA, peptide-binding domain"/>
    <property type="match status" value="1"/>
</dbReference>
<dbReference type="InterPro" id="IPR052029">
    <property type="entry name" value="PpiD_chaperone"/>
</dbReference>
<evidence type="ECO:0000256" key="8">
    <source>
        <dbReference type="ARBA" id="ARBA00038408"/>
    </source>
</evidence>
<keyword evidence="11 13" id="KW-0413">Isomerase</keyword>
<accession>A0AA48GV98</accession>
<evidence type="ECO:0000256" key="5">
    <source>
        <dbReference type="ARBA" id="ARBA00022989"/>
    </source>
</evidence>
<dbReference type="GO" id="GO:0003755">
    <property type="term" value="F:peptidyl-prolyl cis-trans isomerase activity"/>
    <property type="evidence" value="ECO:0007669"/>
    <property type="project" value="UniProtKB-KW"/>
</dbReference>
<dbReference type="KEGG" id="msea:METESE_32250"/>
<keyword evidence="14" id="KW-1185">Reference proteome</keyword>
<dbReference type="InterPro" id="IPR000297">
    <property type="entry name" value="PPIase_PpiC"/>
</dbReference>